<reference evidence="2 3" key="1">
    <citation type="submission" date="2015-06" db="EMBL/GenBank/DDBJ databases">
        <title>Draft genome of the ant-associated black yeast Phialophora attae CBS 131958.</title>
        <authorList>
            <person name="Moreno L.F."/>
            <person name="Stielow B.J."/>
            <person name="de Hoog S."/>
            <person name="Vicente V.A."/>
            <person name="Weiss V.A."/>
            <person name="de Vries M."/>
            <person name="Cruz L.M."/>
            <person name="Souza E.M."/>
        </authorList>
    </citation>
    <scope>NUCLEOTIDE SEQUENCE [LARGE SCALE GENOMIC DNA]</scope>
    <source>
        <strain evidence="2 3">CBS 131958</strain>
    </source>
</reference>
<feature type="compositionally biased region" description="Low complexity" evidence="1">
    <location>
        <begin position="195"/>
        <end position="206"/>
    </location>
</feature>
<name>A0A0N1H2L7_9EURO</name>
<dbReference type="GeneID" id="28737949"/>
<organism evidence="2 3">
    <name type="scientific">Cyphellophora attinorum</name>
    <dbReference type="NCBI Taxonomy" id="1664694"/>
    <lineage>
        <taxon>Eukaryota</taxon>
        <taxon>Fungi</taxon>
        <taxon>Dikarya</taxon>
        <taxon>Ascomycota</taxon>
        <taxon>Pezizomycotina</taxon>
        <taxon>Eurotiomycetes</taxon>
        <taxon>Chaetothyriomycetidae</taxon>
        <taxon>Chaetothyriales</taxon>
        <taxon>Cyphellophoraceae</taxon>
        <taxon>Cyphellophora</taxon>
    </lineage>
</organism>
<dbReference type="GO" id="GO:0000309">
    <property type="term" value="F:nicotinamide-nucleotide adenylyltransferase activity"/>
    <property type="evidence" value="ECO:0007669"/>
    <property type="project" value="TreeGrafter"/>
</dbReference>
<feature type="compositionally biased region" description="Low complexity" evidence="1">
    <location>
        <begin position="109"/>
        <end position="128"/>
    </location>
</feature>
<feature type="region of interest" description="Disordered" evidence="1">
    <location>
        <begin position="102"/>
        <end position="129"/>
    </location>
</feature>
<keyword evidence="3" id="KW-1185">Reference proteome</keyword>
<sequence>MSKPSDSSNNTYSNFQTSDIMPSTQKLHKQFSQLLLEFSKAPRETFRIIYTHPPPTSSDIPPTDTNSHPRHRCQKLFVLDSSFNPPSRAHLGVAKAAVIDSIKHHRPTSGRTSTTQSSSSDGRSSQGDFPEQRLILLLATENADKAPKPADFADRLVMMVLMAQDLRRQLLQLDRNDADTDASGNNSSGQQPSKGAATDAAASDGARPPVSDEKSPYAIPIDIAITKKPYFMDKAASISSSGIYYSRQPNLTTTSADSPVEQTHLTGFDTLTRIFHPKYYPPDHTLSALQPFLSHHRIRALMRTGRGREAEDLQVKREDGEKEWISGKGFEKEWLEKVELVDDEELEGENVRGVSSTLVREAVGKGDWEGVRGLCGEEIAEWVRERALYTKTAEEAKGNRDGGGGGQEKL</sequence>
<dbReference type="Proteomes" id="UP000038010">
    <property type="component" value="Unassembled WGS sequence"/>
</dbReference>
<dbReference type="VEuPathDB" id="FungiDB:AB675_5829"/>
<dbReference type="GO" id="GO:0005737">
    <property type="term" value="C:cytoplasm"/>
    <property type="evidence" value="ECO:0007669"/>
    <property type="project" value="TreeGrafter"/>
</dbReference>
<accession>A0A0N1H2L7</accession>
<feature type="region of interest" description="Disordered" evidence="1">
    <location>
        <begin position="177"/>
        <end position="215"/>
    </location>
</feature>
<proteinExistence type="predicted"/>
<dbReference type="PANTHER" id="PTHR31285:SF0">
    <property type="entry name" value="NICOTINAMIDE MONONUCLEOTIDE ADENYLYLTRANSFERASE"/>
    <property type="match status" value="1"/>
</dbReference>
<keyword evidence="2" id="KW-0808">Transferase</keyword>
<gene>
    <name evidence="2" type="ORF">AB675_5829</name>
</gene>
<evidence type="ECO:0000313" key="2">
    <source>
        <dbReference type="EMBL" id="KPI38770.1"/>
    </source>
</evidence>
<keyword evidence="2" id="KW-0548">Nucleotidyltransferase</keyword>
<dbReference type="Gene3D" id="3.40.50.620">
    <property type="entry name" value="HUPs"/>
    <property type="match status" value="1"/>
</dbReference>
<dbReference type="GO" id="GO:0016887">
    <property type="term" value="F:ATP hydrolysis activity"/>
    <property type="evidence" value="ECO:0007669"/>
    <property type="project" value="TreeGrafter"/>
</dbReference>
<dbReference type="GO" id="GO:0005634">
    <property type="term" value="C:nucleus"/>
    <property type="evidence" value="ECO:0007669"/>
    <property type="project" value="TreeGrafter"/>
</dbReference>
<comment type="caution">
    <text evidence="2">The sequence shown here is derived from an EMBL/GenBank/DDBJ whole genome shotgun (WGS) entry which is preliminary data.</text>
</comment>
<dbReference type="OrthoDB" id="5591297at2759"/>
<protein>
    <submittedName>
        <fullName evidence="2">Putative nicotinamide mononucleotide adenylyltransferase</fullName>
    </submittedName>
</protein>
<dbReference type="AlphaFoldDB" id="A0A0N1H2L7"/>
<dbReference type="SUPFAM" id="SSF52374">
    <property type="entry name" value="Nucleotidylyl transferase"/>
    <property type="match status" value="1"/>
</dbReference>
<dbReference type="PANTHER" id="PTHR31285">
    <property type="entry name" value="NICOTINAMIDE MONONUCLEOTIDE ADENYLYLTRANSFERASE"/>
    <property type="match status" value="1"/>
</dbReference>
<dbReference type="EMBL" id="LFJN01000017">
    <property type="protein sequence ID" value="KPI38770.1"/>
    <property type="molecule type" value="Genomic_DNA"/>
</dbReference>
<dbReference type="RefSeq" id="XP_017998733.1">
    <property type="nucleotide sequence ID" value="XM_018146069.1"/>
</dbReference>
<evidence type="ECO:0000313" key="3">
    <source>
        <dbReference type="Proteomes" id="UP000038010"/>
    </source>
</evidence>
<feature type="compositionally biased region" description="Polar residues" evidence="1">
    <location>
        <begin position="182"/>
        <end position="193"/>
    </location>
</feature>
<dbReference type="InterPro" id="IPR014729">
    <property type="entry name" value="Rossmann-like_a/b/a_fold"/>
</dbReference>
<dbReference type="STRING" id="1664694.A0A0N1H2L7"/>
<evidence type="ECO:0000256" key="1">
    <source>
        <dbReference type="SAM" id="MobiDB-lite"/>
    </source>
</evidence>